<keyword evidence="2" id="KW-1185">Reference proteome</keyword>
<evidence type="ECO:0000313" key="2">
    <source>
        <dbReference type="Proteomes" id="UP000692954"/>
    </source>
</evidence>
<organism evidence="1 2">
    <name type="scientific">Paramecium sonneborni</name>
    <dbReference type="NCBI Taxonomy" id="65129"/>
    <lineage>
        <taxon>Eukaryota</taxon>
        <taxon>Sar</taxon>
        <taxon>Alveolata</taxon>
        <taxon>Ciliophora</taxon>
        <taxon>Intramacronucleata</taxon>
        <taxon>Oligohymenophorea</taxon>
        <taxon>Peniculida</taxon>
        <taxon>Parameciidae</taxon>
        <taxon>Paramecium</taxon>
    </lineage>
</organism>
<reference evidence="1" key="1">
    <citation type="submission" date="2021-01" db="EMBL/GenBank/DDBJ databases">
        <authorList>
            <consortium name="Genoscope - CEA"/>
            <person name="William W."/>
        </authorList>
    </citation>
    <scope>NUCLEOTIDE SEQUENCE</scope>
</reference>
<name>A0A8S1PZ51_9CILI</name>
<proteinExistence type="predicted"/>
<evidence type="ECO:0000313" key="1">
    <source>
        <dbReference type="EMBL" id="CAD8107909.1"/>
    </source>
</evidence>
<accession>A0A8S1PZ51</accession>
<protein>
    <submittedName>
        <fullName evidence="1">Uncharacterized protein</fullName>
    </submittedName>
</protein>
<gene>
    <name evidence="1" type="ORF">PSON_ATCC_30995.1.T0900025</name>
</gene>
<dbReference type="Proteomes" id="UP000692954">
    <property type="component" value="Unassembled WGS sequence"/>
</dbReference>
<sequence>MKKKYEEKIKRKINHNQQYVKDVNMKSIQGQFKWIVNKRTKNWQIKFINFQISESCKKKSEKILKG</sequence>
<dbReference type="EMBL" id="CAJJDN010000090">
    <property type="protein sequence ID" value="CAD8107909.1"/>
    <property type="molecule type" value="Genomic_DNA"/>
</dbReference>
<comment type="caution">
    <text evidence="1">The sequence shown here is derived from an EMBL/GenBank/DDBJ whole genome shotgun (WGS) entry which is preliminary data.</text>
</comment>
<dbReference type="AlphaFoldDB" id="A0A8S1PZ51"/>